<reference evidence="2" key="1">
    <citation type="journal article" date="2019" name="Int. J. Syst. Evol. Microbiol.">
        <title>The Global Catalogue of Microorganisms (GCM) 10K type strain sequencing project: providing services to taxonomists for standard genome sequencing and annotation.</title>
        <authorList>
            <consortium name="The Broad Institute Genomics Platform"/>
            <consortium name="The Broad Institute Genome Sequencing Center for Infectious Disease"/>
            <person name="Wu L."/>
            <person name="Ma J."/>
        </authorList>
    </citation>
    <scope>NUCLEOTIDE SEQUENCE [LARGE SCALE GENOMIC DNA]</scope>
    <source>
        <strain evidence="2">JCM 17138</strain>
    </source>
</reference>
<sequence>MNQLLQSLQEFTVSADYSRTHTTWEVRATGQRTPVLLMHKDSPHHSLPEYRVYAPESPDEILGFVLSTGMAFAADRRQIGEMRTGPWEDREWILVQHDLGELTGKWKGLNTRFRRAPVIDNFLGHESLDALLSAKVGFSGPQSEGFDFARRAGIRAEYEVTVRDPRMDRLLILAWVVHFNWHHSVDPRKTAVDLTTNPFRDLGAARRAKKRRQTGQTEQN</sequence>
<evidence type="ECO:0000313" key="2">
    <source>
        <dbReference type="Proteomes" id="UP001501009"/>
    </source>
</evidence>
<proteinExistence type="predicted"/>
<accession>A0ABP7JEN4</accession>
<dbReference type="EMBL" id="BAABDE010000047">
    <property type="protein sequence ID" value="GAA3843346.1"/>
    <property type="molecule type" value="Genomic_DNA"/>
</dbReference>
<evidence type="ECO:0000313" key="1">
    <source>
        <dbReference type="EMBL" id="GAA3843346.1"/>
    </source>
</evidence>
<protein>
    <submittedName>
        <fullName evidence="1">Uncharacterized protein</fullName>
    </submittedName>
</protein>
<gene>
    <name evidence="1" type="ORF">GCM10022403_089140</name>
</gene>
<dbReference type="Proteomes" id="UP001501009">
    <property type="component" value="Unassembled WGS sequence"/>
</dbReference>
<dbReference type="RefSeq" id="WP_275778867.1">
    <property type="nucleotide sequence ID" value="NZ_BAABDE010000047.1"/>
</dbReference>
<organism evidence="1 2">
    <name type="scientific">Streptomyces coacervatus</name>
    <dbReference type="NCBI Taxonomy" id="647381"/>
    <lineage>
        <taxon>Bacteria</taxon>
        <taxon>Bacillati</taxon>
        <taxon>Actinomycetota</taxon>
        <taxon>Actinomycetes</taxon>
        <taxon>Kitasatosporales</taxon>
        <taxon>Streptomycetaceae</taxon>
        <taxon>Streptomyces</taxon>
    </lineage>
</organism>
<comment type="caution">
    <text evidence="1">The sequence shown here is derived from an EMBL/GenBank/DDBJ whole genome shotgun (WGS) entry which is preliminary data.</text>
</comment>
<keyword evidence="2" id="KW-1185">Reference proteome</keyword>
<name>A0ABP7JEN4_9ACTN</name>